<sequence length="245" mass="26379">MRVTIISRSIASWPVWAAAILCAVLAGCAGCTDCQADLVLGQDRQGLAEPALQATARQFLDGTAERPGAARARPRLVIDPDVLGPDSTTPHRQDRDRLLGLRLRRDLPLGAAFAVETGVMLAAGDSRHVLPQGMGILTDPTTIHQRSLTVTPEIALVHRGQAGPFSTRLSLGLGQQTGLVWTEVRSDLLDVNNRATLHRPFLRLGSAMTDRSGRVTLSAEARGYEGRQVEMTVETRWLLGGQALP</sequence>
<organism evidence="3 4">
    <name type="scientific">Gemmobacter denitrificans</name>
    <dbReference type="NCBI Taxonomy" id="3123040"/>
    <lineage>
        <taxon>Bacteria</taxon>
        <taxon>Pseudomonadati</taxon>
        <taxon>Pseudomonadota</taxon>
        <taxon>Alphaproteobacteria</taxon>
        <taxon>Rhodobacterales</taxon>
        <taxon>Paracoccaceae</taxon>
        <taxon>Gemmobacter</taxon>
    </lineage>
</organism>
<proteinExistence type="predicted"/>
<evidence type="ECO:0000313" key="4">
    <source>
        <dbReference type="Proteomes" id="UP001431963"/>
    </source>
</evidence>
<accession>A0ABU8BTG4</accession>
<comment type="caution">
    <text evidence="3">The sequence shown here is derived from an EMBL/GenBank/DDBJ whole genome shotgun (WGS) entry which is preliminary data.</text>
</comment>
<evidence type="ECO:0000256" key="2">
    <source>
        <dbReference type="SAM" id="SignalP"/>
    </source>
</evidence>
<dbReference type="RefSeq" id="WP_335420166.1">
    <property type="nucleotide sequence ID" value="NZ_JBALHR010000002.1"/>
</dbReference>
<dbReference type="Proteomes" id="UP001431963">
    <property type="component" value="Unassembled WGS sequence"/>
</dbReference>
<evidence type="ECO:0000256" key="1">
    <source>
        <dbReference type="SAM" id="MobiDB-lite"/>
    </source>
</evidence>
<feature type="signal peptide" evidence="2">
    <location>
        <begin position="1"/>
        <end position="17"/>
    </location>
</feature>
<protein>
    <recommendedName>
        <fullName evidence="5">Lipoprotein</fullName>
    </recommendedName>
</protein>
<gene>
    <name evidence="3" type="ORF">V6590_04470</name>
</gene>
<feature type="chain" id="PRO_5045726958" description="Lipoprotein" evidence="2">
    <location>
        <begin position="18"/>
        <end position="245"/>
    </location>
</feature>
<reference evidence="3" key="1">
    <citation type="submission" date="2024-02" db="EMBL/GenBank/DDBJ databases">
        <title>Genome sequences of strain Gemmobacter sp. JM10B15.</title>
        <authorList>
            <person name="Zhang M."/>
        </authorList>
    </citation>
    <scope>NUCLEOTIDE SEQUENCE</scope>
    <source>
        <strain evidence="3">JM10B15</strain>
    </source>
</reference>
<name>A0ABU8BTG4_9RHOB</name>
<evidence type="ECO:0008006" key="5">
    <source>
        <dbReference type="Google" id="ProtNLM"/>
    </source>
</evidence>
<evidence type="ECO:0000313" key="3">
    <source>
        <dbReference type="EMBL" id="MEH7827394.1"/>
    </source>
</evidence>
<keyword evidence="4" id="KW-1185">Reference proteome</keyword>
<feature type="region of interest" description="Disordered" evidence="1">
    <location>
        <begin position="63"/>
        <end position="94"/>
    </location>
</feature>
<keyword evidence="2" id="KW-0732">Signal</keyword>
<dbReference type="EMBL" id="JBALHR010000002">
    <property type="protein sequence ID" value="MEH7827394.1"/>
    <property type="molecule type" value="Genomic_DNA"/>
</dbReference>
<dbReference type="PROSITE" id="PS51257">
    <property type="entry name" value="PROKAR_LIPOPROTEIN"/>
    <property type="match status" value="1"/>
</dbReference>